<evidence type="ECO:0000256" key="5">
    <source>
        <dbReference type="ARBA" id="ARBA00023163"/>
    </source>
</evidence>
<accession>A0A1H3EWA7</accession>
<evidence type="ECO:0000256" key="2">
    <source>
        <dbReference type="ARBA" id="ARBA00022491"/>
    </source>
</evidence>
<dbReference type="InterPro" id="IPR029016">
    <property type="entry name" value="GAF-like_dom_sf"/>
</dbReference>
<dbReference type="Gene3D" id="3.30.450.40">
    <property type="match status" value="1"/>
</dbReference>
<dbReference type="PANTHER" id="PTHR40062:SF1">
    <property type="entry name" value="GLOBAL TRANSCRIPTIONAL REGULATOR CODY"/>
    <property type="match status" value="1"/>
</dbReference>
<dbReference type="GO" id="GO:0005737">
    <property type="term" value="C:cytoplasm"/>
    <property type="evidence" value="ECO:0007669"/>
    <property type="project" value="UniProtKB-SubCell"/>
</dbReference>
<dbReference type="InterPro" id="IPR014154">
    <property type="entry name" value="CodY"/>
</dbReference>
<keyword evidence="11" id="KW-1185">Reference proteome</keyword>
<organism evidence="10 11">
    <name type="scientific">Lachnobacterium bovis DSM 14045</name>
    <dbReference type="NCBI Taxonomy" id="1122142"/>
    <lineage>
        <taxon>Bacteria</taxon>
        <taxon>Bacillati</taxon>
        <taxon>Bacillota</taxon>
        <taxon>Clostridia</taxon>
        <taxon>Lachnospirales</taxon>
        <taxon>Lachnospiraceae</taxon>
        <taxon>Lachnobacterium</taxon>
    </lineage>
</organism>
<dbReference type="InterPro" id="IPR036390">
    <property type="entry name" value="WH_DNA-bd_sf"/>
</dbReference>
<dbReference type="PANTHER" id="PTHR40062">
    <property type="entry name" value="GTP-SENSING TRANSCRIPTIONAL PLEIOTROPIC REPRESSOR CODY"/>
    <property type="match status" value="1"/>
</dbReference>
<dbReference type="Pfam" id="PF06018">
    <property type="entry name" value="CodY"/>
    <property type="match status" value="1"/>
</dbReference>
<dbReference type="NCBIfam" id="NF003170">
    <property type="entry name" value="PRK04158.1"/>
    <property type="match status" value="1"/>
</dbReference>
<reference evidence="10 11" key="1">
    <citation type="submission" date="2016-10" db="EMBL/GenBank/DDBJ databases">
        <authorList>
            <person name="de Groot N.N."/>
        </authorList>
    </citation>
    <scope>NUCLEOTIDE SEQUENCE [LARGE SCALE GENOMIC DNA]</scope>
    <source>
        <strain evidence="10 11">DSM 14045</strain>
    </source>
</reference>
<evidence type="ECO:0000313" key="10">
    <source>
        <dbReference type="EMBL" id="SDX83026.1"/>
    </source>
</evidence>
<feature type="DNA-binding region" description="H-T-H motif" evidence="7">
    <location>
        <begin position="200"/>
        <end position="219"/>
    </location>
</feature>
<protein>
    <recommendedName>
        <fullName evidence="6 7">Global transcriptional regulator CodY</fullName>
    </recommendedName>
</protein>
<name>A0A1H3EWA7_9FIRM</name>
<dbReference type="Gene3D" id="1.10.10.10">
    <property type="entry name" value="Winged helix-like DNA-binding domain superfamily/Winged helix DNA-binding domain"/>
    <property type="match status" value="1"/>
</dbReference>
<dbReference type="AlphaFoldDB" id="A0A1H3EWA7"/>
<keyword evidence="3 7" id="KW-0805">Transcription regulation</keyword>
<dbReference type="SUPFAM" id="SSF46785">
    <property type="entry name" value="Winged helix' DNA-binding domain"/>
    <property type="match status" value="1"/>
</dbReference>
<dbReference type="GO" id="GO:0003700">
    <property type="term" value="F:DNA-binding transcription factor activity"/>
    <property type="evidence" value="ECO:0007669"/>
    <property type="project" value="InterPro"/>
</dbReference>
<dbReference type="GO" id="GO:0045892">
    <property type="term" value="P:negative regulation of DNA-templated transcription"/>
    <property type="evidence" value="ECO:0007669"/>
    <property type="project" value="UniProtKB-UniRule"/>
</dbReference>
<evidence type="ECO:0000256" key="1">
    <source>
        <dbReference type="ARBA" id="ARBA00022490"/>
    </source>
</evidence>
<dbReference type="GO" id="GO:0003677">
    <property type="term" value="F:DNA binding"/>
    <property type="evidence" value="ECO:0007669"/>
    <property type="project" value="UniProtKB-UniRule"/>
</dbReference>
<dbReference type="InterPro" id="IPR010312">
    <property type="entry name" value="Transc_reg_CodY_N"/>
</dbReference>
<comment type="function">
    <text evidence="7">DNA-binding global transcriptional regulator which is involved in the adaptive response to starvation and acts by directly or indirectly controlling the expression of numerous genes in response to nutrient availability. During rapid exponential growth, CodY is highly active and represses genes whose products allow adaptation to nutrient depletion.</text>
</comment>
<evidence type="ECO:0000259" key="9">
    <source>
        <dbReference type="Pfam" id="PF08222"/>
    </source>
</evidence>
<dbReference type="RefSeq" id="WP_074714798.1">
    <property type="nucleotide sequence ID" value="NZ_FNPG01000004.1"/>
</dbReference>
<evidence type="ECO:0000256" key="7">
    <source>
        <dbReference type="HAMAP-Rule" id="MF_00621"/>
    </source>
</evidence>
<feature type="domain" description="Global transcriptional regulator CodY C-terminal" evidence="9">
    <location>
        <begin position="195"/>
        <end position="251"/>
    </location>
</feature>
<feature type="domain" description="Global transcriptional regulator CodY N-terminal" evidence="8">
    <location>
        <begin position="4"/>
        <end position="175"/>
    </location>
</feature>
<dbReference type="InterPro" id="IPR036388">
    <property type="entry name" value="WH-like_DNA-bd_sf"/>
</dbReference>
<dbReference type="STRING" id="1122142.SAMN02910414_00035"/>
<dbReference type="eggNOG" id="COG4465">
    <property type="taxonomic scope" value="Bacteria"/>
</dbReference>
<dbReference type="Proteomes" id="UP000183918">
    <property type="component" value="Unassembled WGS sequence"/>
</dbReference>
<dbReference type="PIRSF" id="PIRSF011572">
    <property type="entry name" value="GTP_sensing_CodY"/>
    <property type="match status" value="1"/>
</dbReference>
<proteinExistence type="inferred from homology"/>
<keyword evidence="5 7" id="KW-0804">Transcription</keyword>
<comment type="subcellular location">
    <subcellularLocation>
        <location evidence="7">Cytoplasm</location>
    </subcellularLocation>
</comment>
<dbReference type="EMBL" id="FNPG01000004">
    <property type="protein sequence ID" value="SDX83026.1"/>
    <property type="molecule type" value="Genomic_DNA"/>
</dbReference>
<keyword evidence="4 7" id="KW-0238">DNA-binding</keyword>
<dbReference type="HAMAP" id="MF_00621">
    <property type="entry name" value="HTH_type_CodY"/>
    <property type="match status" value="1"/>
</dbReference>
<evidence type="ECO:0000256" key="6">
    <source>
        <dbReference type="ARBA" id="ARBA00034538"/>
    </source>
</evidence>
<sequence length="262" mass="28915">MSVQLLDKTRKINKLLHNNSSSKVVFNDICDVLTGVLESDILVISKKGKVLGSSVCNGVDEIKELIVDEVGGYIDPALNERLLGILSTKENVNLETLGFGEESKRYQAIITPIDIAGERLGTLFEYRSDREYDIDDIILTEYGATVVGLEMLRSVNEEHAEEERKVQIVKSAMSTLSYSEKEAIVQIFKALDGTEGILVASRIADEVGITRSVIVNALRKFESAGVIESRSSGMKGTYIKVINDAIFDELSKGDDDKKKIYS</sequence>
<comment type="similarity">
    <text evidence="7">Belongs to the CodY family.</text>
</comment>
<dbReference type="InterPro" id="IPR013198">
    <property type="entry name" value="GTP_trans_reg_CodY_C"/>
</dbReference>
<evidence type="ECO:0000256" key="4">
    <source>
        <dbReference type="ARBA" id="ARBA00023125"/>
    </source>
</evidence>
<feature type="region of interest" description="GAF domain" evidence="7">
    <location>
        <begin position="1"/>
        <end position="152"/>
    </location>
</feature>
<gene>
    <name evidence="7" type="primary">codY</name>
    <name evidence="10" type="ORF">SAMN02910414_00035</name>
</gene>
<keyword evidence="2 7" id="KW-0678">Repressor</keyword>
<dbReference type="OrthoDB" id="2056at2"/>
<keyword evidence="1 7" id="KW-0963">Cytoplasm</keyword>
<dbReference type="Pfam" id="PF08222">
    <property type="entry name" value="HTH_CodY"/>
    <property type="match status" value="1"/>
</dbReference>
<evidence type="ECO:0000313" key="11">
    <source>
        <dbReference type="Proteomes" id="UP000183918"/>
    </source>
</evidence>
<evidence type="ECO:0000259" key="8">
    <source>
        <dbReference type="Pfam" id="PF06018"/>
    </source>
</evidence>
<evidence type="ECO:0000256" key="3">
    <source>
        <dbReference type="ARBA" id="ARBA00023015"/>
    </source>
</evidence>
<dbReference type="GO" id="GO:0005525">
    <property type="term" value="F:GTP binding"/>
    <property type="evidence" value="ECO:0007669"/>
    <property type="project" value="InterPro"/>
</dbReference>